<feature type="compositionally biased region" description="Low complexity" evidence="1">
    <location>
        <begin position="1"/>
        <end position="12"/>
    </location>
</feature>
<organism evidence="2">
    <name type="scientific">Paraconexibacter sp. AEG42_29</name>
    <dbReference type="NCBI Taxonomy" id="2997339"/>
    <lineage>
        <taxon>Bacteria</taxon>
        <taxon>Bacillati</taxon>
        <taxon>Actinomycetota</taxon>
        <taxon>Thermoleophilia</taxon>
        <taxon>Solirubrobacterales</taxon>
        <taxon>Paraconexibacteraceae</taxon>
        <taxon>Paraconexibacter</taxon>
    </lineage>
</organism>
<name>A0AAU7B134_9ACTN</name>
<gene>
    <name evidence="2" type="ORF">DSM112329_04175</name>
</gene>
<evidence type="ECO:0000313" key="2">
    <source>
        <dbReference type="EMBL" id="XAY07294.1"/>
    </source>
</evidence>
<accession>A0AAU7B134</accession>
<protein>
    <submittedName>
        <fullName evidence="2">Uncharacterized protein</fullName>
    </submittedName>
</protein>
<feature type="compositionally biased region" description="Basic residues" evidence="1">
    <location>
        <begin position="50"/>
        <end position="61"/>
    </location>
</feature>
<reference evidence="2" key="1">
    <citation type="submission" date="2022-12" db="EMBL/GenBank/DDBJ databases">
        <title>Paraconexibacter alkalitolerans sp. nov. and Baekduia alba sp. nov., isolated from soil and emended description of the genera Paraconexibacter (Chun et al., 2020) and Baekduia (An et al., 2020).</title>
        <authorList>
            <person name="Vieira S."/>
            <person name="Huber K.J."/>
            <person name="Geppert A."/>
            <person name="Wolf J."/>
            <person name="Neumann-Schaal M."/>
            <person name="Muesken M."/>
            <person name="Overmann J."/>
        </authorList>
    </citation>
    <scope>NUCLEOTIDE SEQUENCE</scope>
    <source>
        <strain evidence="2">AEG42_29</strain>
    </source>
</reference>
<feature type="region of interest" description="Disordered" evidence="1">
    <location>
        <begin position="33"/>
        <end position="61"/>
    </location>
</feature>
<proteinExistence type="predicted"/>
<dbReference type="KEGG" id="parq:DSM112329_04175"/>
<dbReference type="EMBL" id="CP114014">
    <property type="protein sequence ID" value="XAY07294.1"/>
    <property type="molecule type" value="Genomic_DNA"/>
</dbReference>
<feature type="region of interest" description="Disordered" evidence="1">
    <location>
        <begin position="1"/>
        <end position="20"/>
    </location>
</feature>
<dbReference type="AlphaFoldDB" id="A0AAU7B134"/>
<dbReference type="RefSeq" id="WP_354698493.1">
    <property type="nucleotide sequence ID" value="NZ_CP114014.1"/>
</dbReference>
<sequence>MTPITRTAQSATARRRGIAHRAAEGTITAYLRDVSAAGRREPMPAPPRVRAPRTRSSRSPG</sequence>
<evidence type="ECO:0000256" key="1">
    <source>
        <dbReference type="SAM" id="MobiDB-lite"/>
    </source>
</evidence>